<evidence type="ECO:0000256" key="1">
    <source>
        <dbReference type="ARBA" id="ARBA00006484"/>
    </source>
</evidence>
<proteinExistence type="inferred from homology"/>
<reference evidence="2 3" key="1">
    <citation type="submission" date="2019-06" db="EMBL/GenBank/DDBJ databases">
        <title>New taxonomy in bacterial strain CC-CFT640, isolated from vineyard.</title>
        <authorList>
            <person name="Lin S.-Y."/>
            <person name="Tsai C.-F."/>
            <person name="Young C.-C."/>
        </authorList>
    </citation>
    <scope>NUCLEOTIDE SEQUENCE [LARGE SCALE GENOMIC DNA]</scope>
    <source>
        <strain evidence="2 3">CC-CFT640</strain>
    </source>
</reference>
<evidence type="ECO:0000313" key="3">
    <source>
        <dbReference type="Proteomes" id="UP000321638"/>
    </source>
</evidence>
<evidence type="ECO:0000313" key="2">
    <source>
        <dbReference type="EMBL" id="TXL72915.1"/>
    </source>
</evidence>
<name>A0A5C8PI87_9HYPH</name>
<dbReference type="EMBL" id="VDUZ01000029">
    <property type="protein sequence ID" value="TXL72915.1"/>
    <property type="molecule type" value="Genomic_DNA"/>
</dbReference>
<dbReference type="GO" id="GO:0016616">
    <property type="term" value="F:oxidoreductase activity, acting on the CH-OH group of donors, NAD or NADP as acceptor"/>
    <property type="evidence" value="ECO:0007669"/>
    <property type="project" value="TreeGrafter"/>
</dbReference>
<dbReference type="Gene3D" id="3.40.50.720">
    <property type="entry name" value="NAD(P)-binding Rossmann-like Domain"/>
    <property type="match status" value="1"/>
</dbReference>
<comment type="similarity">
    <text evidence="1">Belongs to the short-chain dehydrogenases/reductases (SDR) family.</text>
</comment>
<dbReference type="Pfam" id="PF13561">
    <property type="entry name" value="adh_short_C2"/>
    <property type="match status" value="1"/>
</dbReference>
<accession>A0A5C8PI87</accession>
<dbReference type="PANTHER" id="PTHR42760:SF123">
    <property type="entry name" value="OXIDOREDUCTASE"/>
    <property type="match status" value="1"/>
</dbReference>
<dbReference type="OrthoDB" id="9804774at2"/>
<dbReference type="InterPro" id="IPR036291">
    <property type="entry name" value="NAD(P)-bd_dom_sf"/>
</dbReference>
<protein>
    <submittedName>
        <fullName evidence="2">SDR family oxidoreductase</fullName>
    </submittedName>
</protein>
<dbReference type="PRINTS" id="PR00081">
    <property type="entry name" value="GDHRDH"/>
</dbReference>
<dbReference type="FunFam" id="3.40.50.720:FF:000084">
    <property type="entry name" value="Short-chain dehydrogenase reductase"/>
    <property type="match status" value="1"/>
</dbReference>
<organism evidence="2 3">
    <name type="scientific">Vineibacter terrae</name>
    <dbReference type="NCBI Taxonomy" id="2586908"/>
    <lineage>
        <taxon>Bacteria</taxon>
        <taxon>Pseudomonadati</taxon>
        <taxon>Pseudomonadota</taxon>
        <taxon>Alphaproteobacteria</taxon>
        <taxon>Hyphomicrobiales</taxon>
        <taxon>Vineibacter</taxon>
    </lineage>
</organism>
<comment type="caution">
    <text evidence="2">The sequence shown here is derived from an EMBL/GenBank/DDBJ whole genome shotgun (WGS) entry which is preliminary data.</text>
</comment>
<dbReference type="InterPro" id="IPR002347">
    <property type="entry name" value="SDR_fam"/>
</dbReference>
<dbReference type="GO" id="GO:0030497">
    <property type="term" value="P:fatty acid elongation"/>
    <property type="evidence" value="ECO:0007669"/>
    <property type="project" value="TreeGrafter"/>
</dbReference>
<dbReference type="SUPFAM" id="SSF51735">
    <property type="entry name" value="NAD(P)-binding Rossmann-fold domains"/>
    <property type="match status" value="1"/>
</dbReference>
<dbReference type="PANTHER" id="PTHR42760">
    <property type="entry name" value="SHORT-CHAIN DEHYDROGENASES/REDUCTASES FAMILY MEMBER"/>
    <property type="match status" value="1"/>
</dbReference>
<dbReference type="AlphaFoldDB" id="A0A5C8PI87"/>
<dbReference type="Proteomes" id="UP000321638">
    <property type="component" value="Unassembled WGS sequence"/>
</dbReference>
<keyword evidence="3" id="KW-1185">Reference proteome</keyword>
<dbReference type="PROSITE" id="PS00061">
    <property type="entry name" value="ADH_SHORT"/>
    <property type="match status" value="1"/>
</dbReference>
<dbReference type="InterPro" id="IPR020904">
    <property type="entry name" value="Sc_DH/Rdtase_CS"/>
</dbReference>
<gene>
    <name evidence="2" type="ORF">FHP25_23305</name>
</gene>
<dbReference type="CDD" id="cd05233">
    <property type="entry name" value="SDR_c"/>
    <property type="match status" value="1"/>
</dbReference>
<dbReference type="PRINTS" id="PR00080">
    <property type="entry name" value="SDRFAMILY"/>
</dbReference>
<sequence>MWADARGAPIRTKPRDRALACALTDVSPCGTSAHSRLRGSARQRVGCREPRRSDMARLKDKIAIVTGAASGIGAASAQLFAEEGAQVLAVDRPESAINTVHAGQAAIVPLAKDLTDADAPAAIIGAALERFGALDILFNNAGVSANALAEVMTDAQWARTLEVNVTSVFRMCRQAIPALRERAAKTGRARIINTASVMAFDTDYGLSAYCASKAGVAGLTHTLALELGKFRITANYICPGAIQTGMTAASFSNPQIAAIWAKKAALRRLGKPIDIARGALLLASDEADFITGHGLVVDGGLTLRT</sequence>